<dbReference type="STRING" id="154538.A0A1M2VUJ6"/>
<protein>
    <recommendedName>
        <fullName evidence="5">Protein S-acyltransferase</fullName>
    </recommendedName>
</protein>
<dbReference type="Proteomes" id="UP000184267">
    <property type="component" value="Unassembled WGS sequence"/>
</dbReference>
<keyword evidence="2" id="KW-0472">Membrane</keyword>
<dbReference type="PANTHER" id="PTHR22883">
    <property type="entry name" value="ZINC FINGER DHHC DOMAIN CONTAINING PROTEIN"/>
    <property type="match status" value="1"/>
</dbReference>
<dbReference type="AlphaFoldDB" id="A0A1M2VUJ6"/>
<reference evidence="3 4" key="1">
    <citation type="submission" date="2016-10" db="EMBL/GenBank/DDBJ databases">
        <title>Genome sequence of the basidiomycete white-rot fungus Trametes pubescens.</title>
        <authorList>
            <person name="Makela M.R."/>
            <person name="Granchi Z."/>
            <person name="Peng M."/>
            <person name="De Vries R.P."/>
            <person name="Grigoriev I."/>
            <person name="Riley R."/>
            <person name="Hilden K."/>
        </authorList>
    </citation>
    <scope>NUCLEOTIDE SEQUENCE [LARGE SCALE GENOMIC DNA]</scope>
    <source>
        <strain evidence="3 4">FBCC735</strain>
    </source>
</reference>
<accession>A0A1M2VUJ6</accession>
<keyword evidence="4" id="KW-1185">Reference proteome</keyword>
<evidence type="ECO:0000256" key="1">
    <source>
        <dbReference type="SAM" id="MobiDB-lite"/>
    </source>
</evidence>
<dbReference type="GO" id="GO:0005794">
    <property type="term" value="C:Golgi apparatus"/>
    <property type="evidence" value="ECO:0007669"/>
    <property type="project" value="TreeGrafter"/>
</dbReference>
<feature type="compositionally biased region" description="Low complexity" evidence="1">
    <location>
        <begin position="205"/>
        <end position="216"/>
    </location>
</feature>
<dbReference type="GO" id="GO:0005783">
    <property type="term" value="C:endoplasmic reticulum"/>
    <property type="evidence" value="ECO:0007669"/>
    <property type="project" value="TreeGrafter"/>
</dbReference>
<organism evidence="3 4">
    <name type="scientific">Trametes pubescens</name>
    <name type="common">White-rot fungus</name>
    <dbReference type="NCBI Taxonomy" id="154538"/>
    <lineage>
        <taxon>Eukaryota</taxon>
        <taxon>Fungi</taxon>
        <taxon>Dikarya</taxon>
        <taxon>Basidiomycota</taxon>
        <taxon>Agaricomycotina</taxon>
        <taxon>Agaricomycetes</taxon>
        <taxon>Polyporales</taxon>
        <taxon>Polyporaceae</taxon>
        <taxon>Trametes</taxon>
    </lineage>
</organism>
<feature type="transmembrane region" description="Helical" evidence="2">
    <location>
        <begin position="38"/>
        <end position="59"/>
    </location>
</feature>
<dbReference type="PANTHER" id="PTHR22883:SF23">
    <property type="entry name" value="PALMITOYLTRANSFERASE ZDHHC6"/>
    <property type="match status" value="1"/>
</dbReference>
<evidence type="ECO:0008006" key="5">
    <source>
        <dbReference type="Google" id="ProtNLM"/>
    </source>
</evidence>
<evidence type="ECO:0000256" key="2">
    <source>
        <dbReference type="SAM" id="Phobius"/>
    </source>
</evidence>
<dbReference type="InterPro" id="IPR039859">
    <property type="entry name" value="PFA4/ZDH16/20/ERF2-like"/>
</dbReference>
<gene>
    <name evidence="3" type="ORF">TRAPUB_12297</name>
</gene>
<comment type="caution">
    <text evidence="3">The sequence shown here is derived from an EMBL/GenBank/DDBJ whole genome shotgun (WGS) entry which is preliminary data.</text>
</comment>
<evidence type="ECO:0000313" key="4">
    <source>
        <dbReference type="Proteomes" id="UP000184267"/>
    </source>
</evidence>
<dbReference type="OrthoDB" id="1436450at2759"/>
<dbReference type="GO" id="GO:0006612">
    <property type="term" value="P:protein targeting to membrane"/>
    <property type="evidence" value="ECO:0007669"/>
    <property type="project" value="TreeGrafter"/>
</dbReference>
<feature type="transmembrane region" description="Helical" evidence="2">
    <location>
        <begin position="79"/>
        <end position="98"/>
    </location>
</feature>
<feature type="transmembrane region" description="Helical" evidence="2">
    <location>
        <begin position="288"/>
        <end position="312"/>
    </location>
</feature>
<proteinExistence type="predicted"/>
<evidence type="ECO:0000313" key="3">
    <source>
        <dbReference type="EMBL" id="OJT11190.1"/>
    </source>
</evidence>
<dbReference type="GO" id="GO:0019706">
    <property type="term" value="F:protein-cysteine S-palmitoyltransferase activity"/>
    <property type="evidence" value="ECO:0007669"/>
    <property type="project" value="TreeGrafter"/>
</dbReference>
<dbReference type="EMBL" id="MNAD01000676">
    <property type="protein sequence ID" value="OJT11190.1"/>
    <property type="molecule type" value="Genomic_DNA"/>
</dbReference>
<name>A0A1M2VUJ6_TRAPU</name>
<keyword evidence="2" id="KW-0812">Transmembrane</keyword>
<feature type="transmembrane region" description="Helical" evidence="2">
    <location>
        <begin position="332"/>
        <end position="351"/>
    </location>
</feature>
<sequence>MASNGTAKQPHPEGMCCGAVEEAREKSAARRAKPQPWIVRKLTVFITIGIMGYSFYVYIGRLCVPMIKREAGALGGRGMGIGFLVVFCIFGLMMVWAFEKVVLTAPGYAKDHVRKSPAPVIQNALPTWWGSESEAELAAAEYAASHPQPEQSEPKEEHKRSHSHRVAEVKANGHANGSANSRHKTSQNGHAPAEDENVGITDTLAPVAAARVKATADQGPAARPDLEHMSSSHPQAPSQPQPLPETHGEQIPARYTRKPPSTPIMLPEYRYCHREGFLKPMRAHHCRACGTFFMIFVWWALWFCAWTFGTLVGLNARASSARPNFDLDGQQVAIMALSGLFFVFVFALFVAHVDLICAGQSTVETLDARRIREREDRVLKRLHAWADFRGRRMTRRQWDAEWGRVGKEGSPWWLGSARRNWEATMGARVWEWFLPIGKSPDDGLSYTLNPRFDAEGRWRPRREWPKELQ</sequence>
<keyword evidence="2" id="KW-1133">Transmembrane helix</keyword>
<feature type="region of interest" description="Disordered" evidence="1">
    <location>
        <begin position="139"/>
        <end position="261"/>
    </location>
</feature>
<dbReference type="OMA" id="TEGNIWW"/>